<evidence type="ECO:0000256" key="2">
    <source>
        <dbReference type="ARBA" id="ARBA00008465"/>
    </source>
</evidence>
<dbReference type="AlphaFoldDB" id="A0A1J5SH24"/>
<dbReference type="SUPFAM" id="SSF51703">
    <property type="entry name" value="Cobalamin (vitamin B12)-dependent enzymes"/>
    <property type="match status" value="1"/>
</dbReference>
<feature type="domain" description="Methylmalonyl-CoA mutase alpha/beta chain catalytic" evidence="6">
    <location>
        <begin position="42"/>
        <end position="498"/>
    </location>
</feature>
<dbReference type="GO" id="GO:0031419">
    <property type="term" value="F:cobalamin binding"/>
    <property type="evidence" value="ECO:0007669"/>
    <property type="project" value="UniProtKB-KW"/>
</dbReference>
<comment type="caution">
    <text evidence="7">The sequence shown here is derived from an EMBL/GenBank/DDBJ whole genome shotgun (WGS) entry which is preliminary data.</text>
</comment>
<organism evidence="7">
    <name type="scientific">mine drainage metagenome</name>
    <dbReference type="NCBI Taxonomy" id="410659"/>
    <lineage>
        <taxon>unclassified sequences</taxon>
        <taxon>metagenomes</taxon>
        <taxon>ecological metagenomes</taxon>
    </lineage>
</organism>
<evidence type="ECO:0000256" key="3">
    <source>
        <dbReference type="ARBA" id="ARBA00022628"/>
    </source>
</evidence>
<reference evidence="7" key="1">
    <citation type="submission" date="2016-10" db="EMBL/GenBank/DDBJ databases">
        <title>Sequence of Gallionella enrichment culture.</title>
        <authorList>
            <person name="Poehlein A."/>
            <person name="Muehling M."/>
            <person name="Daniel R."/>
        </authorList>
    </citation>
    <scope>NUCLEOTIDE SEQUENCE</scope>
</reference>
<accession>A0A1J5SH24</accession>
<evidence type="ECO:0000256" key="4">
    <source>
        <dbReference type="ARBA" id="ARBA00023235"/>
    </source>
</evidence>
<comment type="similarity">
    <text evidence="2">Belongs to the methylmalonyl-CoA mutase family.</text>
</comment>
<dbReference type="PANTHER" id="PTHR48101:SF4">
    <property type="entry name" value="METHYLMALONYL-COA MUTASE, MITOCHONDRIAL"/>
    <property type="match status" value="1"/>
</dbReference>
<dbReference type="InterPro" id="IPR016176">
    <property type="entry name" value="Cbl-dep_enz_cat"/>
</dbReference>
<keyword evidence="4 7" id="KW-0413">Isomerase</keyword>
<dbReference type="PANTHER" id="PTHR48101">
    <property type="entry name" value="METHYLMALONYL-COA MUTASE, MITOCHONDRIAL-RELATED"/>
    <property type="match status" value="1"/>
</dbReference>
<dbReference type="SUPFAM" id="SSF52242">
    <property type="entry name" value="Cobalamin (vitamin B12)-binding domain"/>
    <property type="match status" value="1"/>
</dbReference>
<dbReference type="EMBL" id="MLJW01000038">
    <property type="protein sequence ID" value="OIR07219.1"/>
    <property type="molecule type" value="Genomic_DNA"/>
</dbReference>
<dbReference type="Gene3D" id="3.20.20.240">
    <property type="entry name" value="Methylmalonyl-CoA mutase"/>
    <property type="match status" value="1"/>
</dbReference>
<protein>
    <submittedName>
        <fullName evidence="7">Methylmalonyl-CoA mutase</fullName>
        <ecNumber evidence="7">5.4.99.2</ecNumber>
    </submittedName>
</protein>
<dbReference type="GO" id="GO:0019678">
    <property type="term" value="P:propionate metabolic process, methylmalonyl pathway"/>
    <property type="evidence" value="ECO:0007669"/>
    <property type="project" value="TreeGrafter"/>
</dbReference>
<dbReference type="InterPro" id="IPR036724">
    <property type="entry name" value="Cobalamin-bd_sf"/>
</dbReference>
<evidence type="ECO:0000259" key="6">
    <source>
        <dbReference type="Pfam" id="PF01642"/>
    </source>
</evidence>
<name>A0A1J5SH24_9ZZZZ</name>
<comment type="cofactor">
    <cofactor evidence="1">
        <name>adenosylcob(III)alamin</name>
        <dbReference type="ChEBI" id="CHEBI:18408"/>
    </cofactor>
</comment>
<dbReference type="Pfam" id="PF01642">
    <property type="entry name" value="MM_CoA_mutase"/>
    <property type="match status" value="1"/>
</dbReference>
<evidence type="ECO:0000256" key="1">
    <source>
        <dbReference type="ARBA" id="ARBA00001922"/>
    </source>
</evidence>
<dbReference type="GO" id="GO:0005737">
    <property type="term" value="C:cytoplasm"/>
    <property type="evidence" value="ECO:0007669"/>
    <property type="project" value="TreeGrafter"/>
</dbReference>
<dbReference type="GO" id="GO:0004494">
    <property type="term" value="F:methylmalonyl-CoA mutase activity"/>
    <property type="evidence" value="ECO:0007669"/>
    <property type="project" value="UniProtKB-EC"/>
</dbReference>
<sequence>MAKTTTPTQSSEDSLNRLISEWKRQVETELKGVPFEKKLVTKTPEGIAIQPLYTRADLASIPNLDSTPGEAPFLRGGRNFGYKDTSWEVCQHVSAKDAADFNEKVLADLMLGQTSVVLEPDCIARLGKDPDEAPEPCGCGLGVADIQDAEAALRKIDFSAVSLHCATGANPLPVGTIVLAALARLGADPKTLRGSLTADPIGELLRRGSLPAGIEAEFDAVAAWTHALAKKAPQVRTIGVDASIWLEAGASTTQELAFAIATGLASLRAMKDRGIKPETAAAKMRFTFSVGSQFFMEIAKFRAFRLLWSRILSAYGVAEAAATSAVHARTALYDKTVHDAHVNMLRVTTEALSAVLGGCDSLHVGPYDEVTGTSDEFSRRIARNVHVLLAEEFSFKETADPSGGSWYIETLTDELARKAWALFQEFEAKGGIVAALRAGTPQALVAAVALEKADAVSKRRSGIVGTNLFPNLKEKVLAAGTPDADALARRAAAVKSRRPDAPKGIKPLDVDALVAAASRGATVGQLARASLPSSSGSEKITPLSLRRVAEGFERLRAASDAYASRTGARPKVFLAKMGPVLQHKARADFSAGFFAVGGFEPLGKQTFETPESAAAAAAASGARVAVLCSTDETYPTLVPAFAAALKAAKPDAVVVLAGLPADKALADQFKAAGVDEFIHIRANVGDLLANLLKKIGALK</sequence>
<dbReference type="InterPro" id="IPR006099">
    <property type="entry name" value="MeMalonylCoA_mutase_a/b_cat"/>
</dbReference>
<dbReference type="CDD" id="cd03677">
    <property type="entry name" value="MM_CoA_mutase_beta"/>
    <property type="match status" value="1"/>
</dbReference>
<keyword evidence="5" id="KW-0170">Cobalt</keyword>
<evidence type="ECO:0000256" key="5">
    <source>
        <dbReference type="ARBA" id="ARBA00023285"/>
    </source>
</evidence>
<keyword evidence="3" id="KW-0846">Cobalamin</keyword>
<proteinExistence type="inferred from homology"/>
<gene>
    <name evidence="7" type="primary">scpA_4</name>
    <name evidence="7" type="ORF">GALL_104750</name>
</gene>
<dbReference type="Gene3D" id="3.40.50.280">
    <property type="entry name" value="Cobalamin-binding domain"/>
    <property type="match status" value="1"/>
</dbReference>
<dbReference type="EC" id="5.4.99.2" evidence="7"/>
<dbReference type="GO" id="GO:0046872">
    <property type="term" value="F:metal ion binding"/>
    <property type="evidence" value="ECO:0007669"/>
    <property type="project" value="InterPro"/>
</dbReference>
<evidence type="ECO:0000313" key="7">
    <source>
        <dbReference type="EMBL" id="OIR07219.1"/>
    </source>
</evidence>